<evidence type="ECO:0000313" key="2">
    <source>
        <dbReference type="Proteomes" id="UP000560069"/>
    </source>
</evidence>
<reference evidence="1 2" key="1">
    <citation type="submission" date="2020-07" db="EMBL/GenBank/DDBJ databases">
        <title>Sequencing the genomes of 1000 actinobacteria strains.</title>
        <authorList>
            <person name="Klenk H.-P."/>
        </authorList>
    </citation>
    <scope>NUCLEOTIDE SEQUENCE [LARGE SCALE GENOMIC DNA]</scope>
    <source>
        <strain evidence="1 2">DSM 15664</strain>
    </source>
</reference>
<accession>A0A7Z0J213</accession>
<comment type="caution">
    <text evidence="1">The sequence shown here is derived from an EMBL/GenBank/DDBJ whole genome shotgun (WGS) entry which is preliminary data.</text>
</comment>
<organism evidence="1 2">
    <name type="scientific">Nesterenkonia sandarakina</name>
    <dbReference type="NCBI Taxonomy" id="272918"/>
    <lineage>
        <taxon>Bacteria</taxon>
        <taxon>Bacillati</taxon>
        <taxon>Actinomycetota</taxon>
        <taxon>Actinomycetes</taxon>
        <taxon>Micrococcales</taxon>
        <taxon>Micrococcaceae</taxon>
        <taxon>Nesterenkonia</taxon>
    </lineage>
</organism>
<sequence>MQNRGGKSMVYQTWRTAALANVKLTGTPRELVVAFVESVFGLPPEGKSEDHLVGHVAEWMWYLHASETVDPVRTPVVLEPPKFNVTEPGADGFIVFHETVTDEYYYRLWELKKHTAFGPVSSTVGTAYHQLRTNAMRYLAQQVSIYSTTEGPIGELCSNLVEFWLESHERAGAGVGVTSATIPPPSTCFTTMGQQFPGFVKPGQLEGLLLAVEDLVEIAKDVRGYLWIVL</sequence>
<protein>
    <submittedName>
        <fullName evidence="1">Uncharacterized protein</fullName>
    </submittedName>
</protein>
<dbReference type="EMBL" id="JACCFQ010000001">
    <property type="protein sequence ID" value="NYJ15516.1"/>
    <property type="molecule type" value="Genomic_DNA"/>
</dbReference>
<dbReference type="AlphaFoldDB" id="A0A7Z0J213"/>
<proteinExistence type="predicted"/>
<name>A0A7Z0J213_9MICC</name>
<evidence type="ECO:0000313" key="1">
    <source>
        <dbReference type="EMBL" id="NYJ15516.1"/>
    </source>
</evidence>
<dbReference type="Proteomes" id="UP000560069">
    <property type="component" value="Unassembled WGS sequence"/>
</dbReference>
<keyword evidence="2" id="KW-1185">Reference proteome</keyword>
<dbReference type="RefSeq" id="WP_179440604.1">
    <property type="nucleotide sequence ID" value="NZ_BAAALK010000001.1"/>
</dbReference>
<gene>
    <name evidence="1" type="ORF">HNR11_000050</name>
</gene>